<sequence>MKKLLLIIITLMAIHTNAQSLDQNFTMSITPKVAMDINEVNELVDISSPTSGNITITTPESNKDFIASQSIKLNPGAKLTPNVVLKINDVNNINSNVFRSITYYDGLGRPIQAIDIGQSPNNKDLVQHYEYDQFGRTEKTYLPIPANQNTGNLMSNAVLETNAYYRNKYGDTNPFAQQRFDDSPLSRVLESANPGNDWELSYEYDTDHTVKYGYDTNRENEVKRYDLNPDGSFNVSYYPANVLMKSITKNENWQPEDGALNTSEVFTDKNGRTIAQIYYSGEGANIEKLVTQHVYDDEGKLIYILTPKATPRTYGEMNQPNRFNWSYTKFLPDTFPGGGGGSSTVYIENGVLKLSASAGFNASPLKTGKIAFIHENLPDMDLGHIVPNAGYSNNYTAYLKDGYLCVRYNAYPASVTLLGFSFEVPVGNLTIPTDQEIIDNLAFQFEYDEFNRQVAKKTPGKEWEYVVYDQLDNPILIQDANLKSDNLWLFTKHDAFGRVIYSGKYASSKSREALQLEVDNFINGSSNLPNVEERISGTSSIAGVNISYSNNAFPKTGITEILAVNYYDDYSFIDPDKPATPSTIEGQVVNNKTRGLPTGSWTKTLEENSWSKSYTYYDQKGRSIKIYEKNHLGGSTTTNSKLDFRGKIEKASTIHKRTVNATTLSIVDRFEYDDSERIEASYQKINNQPEERISKFEYDEIGNIQNKSLGGLATASNGLQKLTYKYNIRGWLKELNDVDNIGNNLFAFKLNYNDPIEGTNTEAHNLFNGNITQSIWRSKLDNTKKSYAYTYDKLNRLTNANYLRGNTLIRDTNNAFEVHNIKYDLNGNITYLDRNGQSGNMDQLSYSYGPLGTNQVTSITDNANKTVGFIDGNTNVDDYSYDDNGNMIKDLNKNITEIIYNHLDLIKKVTFNDGKSISFIYDASGRKLSKIFNSGSNSYRTDYLGGFQYQQNQLQFFPMDEGYVYKDASGTYKHMYIISDHLGNNRVTYSDTNNDGTISSAELLSNTDYYPMGLIQEGEFNSAVTTAFKYKYQAKELQEDNNIDLYDFGSRMYDPTVGRWFNTDPQNQFGSPYLAMGNNHISMIDPNGEYASETIIIAGIVAATIIGGTYAAIATASNGGDFYQSLGAGIQGATVSGVSATVGAATGGAVTSTGIAYAGTLAAGASALASTTSTNLMTGKGFFEGSEGDVIGSMAGAYIGGGIGAFTGGAISGGIRKGSDGGNFGEIASSAGLSGAISLASYEVVEELNYQEYKNGPREFGNLTRSGYRKFSRAGQRSFARNRESGGYFLEDGNVSDIKWGGKRDVNLGPRPDNTRSRFHFHVANHASPHPSLISNEPNDITNFQDGFVISFNNEAYFVSAVDKVRIANKYRISGNEFDTGLYGLSFNRKIQLQYGLNIAAEIESFYHNVNRNSITLKLWEEKYY</sequence>
<keyword evidence="4" id="KW-1185">Reference proteome</keyword>
<dbReference type="InterPro" id="IPR050708">
    <property type="entry name" value="T6SS_VgrG/RHS"/>
</dbReference>
<protein>
    <recommendedName>
        <fullName evidence="2">DUF6443 domain-containing protein</fullName>
    </recommendedName>
</protein>
<dbReference type="InterPro" id="IPR045619">
    <property type="entry name" value="DUF6443"/>
</dbReference>
<keyword evidence="1" id="KW-0732">Signal</keyword>
<dbReference type="EMBL" id="JAERQJ010000013">
    <property type="protein sequence ID" value="MBL0685812.1"/>
    <property type="molecule type" value="Genomic_DNA"/>
</dbReference>
<evidence type="ECO:0000313" key="3">
    <source>
        <dbReference type="EMBL" id="MBL0685812.1"/>
    </source>
</evidence>
<dbReference type="Proteomes" id="UP000651057">
    <property type="component" value="Unassembled WGS sequence"/>
</dbReference>
<name>A0A937DBJ8_9FLAO</name>
<dbReference type="Gene3D" id="2.180.10.10">
    <property type="entry name" value="RHS repeat-associated core"/>
    <property type="match status" value="1"/>
</dbReference>
<dbReference type="PANTHER" id="PTHR32305:SF15">
    <property type="entry name" value="PROTEIN RHSA-RELATED"/>
    <property type="match status" value="1"/>
</dbReference>
<dbReference type="PROSITE" id="PS00018">
    <property type="entry name" value="EF_HAND_1"/>
    <property type="match status" value="1"/>
</dbReference>
<dbReference type="PANTHER" id="PTHR32305">
    <property type="match status" value="1"/>
</dbReference>
<feature type="domain" description="DUF6443" evidence="2">
    <location>
        <begin position="90"/>
        <end position="209"/>
    </location>
</feature>
<feature type="chain" id="PRO_5036729230" description="DUF6443 domain-containing protein" evidence="1">
    <location>
        <begin position="21"/>
        <end position="1425"/>
    </location>
</feature>
<proteinExistence type="predicted"/>
<feature type="signal peptide" evidence="1">
    <location>
        <begin position="1"/>
        <end position="20"/>
    </location>
</feature>
<gene>
    <name evidence="3" type="ORF">JJQ60_19935</name>
</gene>
<evidence type="ECO:0000313" key="4">
    <source>
        <dbReference type="Proteomes" id="UP000651057"/>
    </source>
</evidence>
<dbReference type="InterPro" id="IPR022385">
    <property type="entry name" value="Rhs_assc_core"/>
</dbReference>
<comment type="caution">
    <text evidence="3">The sequence shown here is derived from an EMBL/GenBank/DDBJ whole genome shotgun (WGS) entry which is preliminary data.</text>
</comment>
<reference evidence="3" key="1">
    <citation type="submission" date="2021-01" db="EMBL/GenBank/DDBJ databases">
        <authorList>
            <person name="Zhong Y.L."/>
        </authorList>
    </citation>
    <scope>NUCLEOTIDE SEQUENCE</scope>
    <source>
        <strain evidence="3">KCTC 23302</strain>
    </source>
</reference>
<organism evidence="3 4">
    <name type="scientific">Aquimarina mytili</name>
    <dbReference type="NCBI Taxonomy" id="874423"/>
    <lineage>
        <taxon>Bacteria</taxon>
        <taxon>Pseudomonadati</taxon>
        <taxon>Bacteroidota</taxon>
        <taxon>Flavobacteriia</taxon>
        <taxon>Flavobacteriales</taxon>
        <taxon>Flavobacteriaceae</taxon>
        <taxon>Aquimarina</taxon>
    </lineage>
</organism>
<dbReference type="Pfam" id="PF20041">
    <property type="entry name" value="DUF6443"/>
    <property type="match status" value="1"/>
</dbReference>
<dbReference type="RefSeq" id="WP_201924229.1">
    <property type="nucleotide sequence ID" value="NZ_BAABAX010000011.1"/>
</dbReference>
<dbReference type="InterPro" id="IPR018247">
    <property type="entry name" value="EF_Hand_1_Ca_BS"/>
</dbReference>
<evidence type="ECO:0000256" key="1">
    <source>
        <dbReference type="SAM" id="SignalP"/>
    </source>
</evidence>
<dbReference type="NCBIfam" id="TIGR03696">
    <property type="entry name" value="Rhs_assc_core"/>
    <property type="match status" value="1"/>
</dbReference>
<evidence type="ECO:0000259" key="2">
    <source>
        <dbReference type="Pfam" id="PF20041"/>
    </source>
</evidence>
<accession>A0A937DBJ8</accession>